<dbReference type="EMBL" id="FOEE01000001">
    <property type="protein sequence ID" value="SEO41141.1"/>
    <property type="molecule type" value="Genomic_DNA"/>
</dbReference>
<dbReference type="OrthoDB" id="4577835at2"/>
<dbReference type="Pfam" id="PF13669">
    <property type="entry name" value="Glyoxalase_4"/>
    <property type="match status" value="1"/>
</dbReference>
<dbReference type="GO" id="GO:0046872">
    <property type="term" value="F:metal ion binding"/>
    <property type="evidence" value="ECO:0007669"/>
    <property type="project" value="UniProtKB-KW"/>
</dbReference>
<dbReference type="PANTHER" id="PTHR43048">
    <property type="entry name" value="METHYLMALONYL-COA EPIMERASE"/>
    <property type="match status" value="1"/>
</dbReference>
<keyword evidence="4" id="KW-1185">Reference proteome</keyword>
<dbReference type="InterPro" id="IPR029068">
    <property type="entry name" value="Glyas_Bleomycin-R_OHBP_Dase"/>
</dbReference>
<dbReference type="SUPFAM" id="SSF54593">
    <property type="entry name" value="Glyoxalase/Bleomycin resistance protein/Dihydroxybiphenyl dioxygenase"/>
    <property type="match status" value="2"/>
</dbReference>
<dbReference type="Gene3D" id="3.10.180.10">
    <property type="entry name" value="2,3-Dihydroxybiphenyl 1,2-Dioxygenase, domain 1"/>
    <property type="match status" value="2"/>
</dbReference>
<dbReference type="PROSITE" id="PS51819">
    <property type="entry name" value="VOC"/>
    <property type="match status" value="1"/>
</dbReference>
<dbReference type="InterPro" id="IPR051785">
    <property type="entry name" value="MMCE/EMCE_epimerase"/>
</dbReference>
<evidence type="ECO:0000313" key="4">
    <source>
        <dbReference type="Proteomes" id="UP000198960"/>
    </source>
</evidence>
<evidence type="ECO:0000313" key="3">
    <source>
        <dbReference type="EMBL" id="SEO41141.1"/>
    </source>
</evidence>
<evidence type="ECO:0000256" key="1">
    <source>
        <dbReference type="ARBA" id="ARBA00022723"/>
    </source>
</evidence>
<proteinExistence type="predicted"/>
<dbReference type="STRING" id="673521.SAMN05660991_00173"/>
<dbReference type="InterPro" id="IPR037523">
    <property type="entry name" value="VOC_core"/>
</dbReference>
<accession>A0A1H8PH83</accession>
<gene>
    <name evidence="3" type="ORF">SAMN05660991_00173</name>
</gene>
<reference evidence="4" key="1">
    <citation type="submission" date="2016-10" db="EMBL/GenBank/DDBJ databases">
        <authorList>
            <person name="Varghese N."/>
            <person name="Submissions S."/>
        </authorList>
    </citation>
    <scope>NUCLEOTIDE SEQUENCE [LARGE SCALE GENOMIC DNA]</scope>
    <source>
        <strain evidence="4">DSM 45413</strain>
    </source>
</reference>
<dbReference type="PANTHER" id="PTHR43048:SF3">
    <property type="entry name" value="METHYLMALONYL-COA EPIMERASE, MITOCHONDRIAL"/>
    <property type="match status" value="1"/>
</dbReference>
<dbReference type="RefSeq" id="WP_091939170.1">
    <property type="nucleotide sequence ID" value="NZ_FOEE01000001.1"/>
</dbReference>
<keyword evidence="3" id="KW-0560">Oxidoreductase</keyword>
<dbReference type="Proteomes" id="UP000198960">
    <property type="component" value="Unassembled WGS sequence"/>
</dbReference>
<dbReference type="AlphaFoldDB" id="A0A1H8PH83"/>
<dbReference type="GO" id="GO:0046491">
    <property type="term" value="P:L-methylmalonyl-CoA metabolic process"/>
    <property type="evidence" value="ECO:0007669"/>
    <property type="project" value="TreeGrafter"/>
</dbReference>
<keyword evidence="3" id="KW-0223">Dioxygenase</keyword>
<keyword evidence="1" id="KW-0479">Metal-binding</keyword>
<dbReference type="GO" id="GO:0004493">
    <property type="term" value="F:methylmalonyl-CoA epimerase activity"/>
    <property type="evidence" value="ECO:0007669"/>
    <property type="project" value="TreeGrafter"/>
</dbReference>
<evidence type="ECO:0000259" key="2">
    <source>
        <dbReference type="PROSITE" id="PS51819"/>
    </source>
</evidence>
<protein>
    <submittedName>
        <fullName evidence="3">Glyoxalase/Bleomycin resistance protein/Dioxygenase superfamily protein</fullName>
    </submittedName>
</protein>
<dbReference type="GO" id="GO:0051213">
    <property type="term" value="F:dioxygenase activity"/>
    <property type="evidence" value="ECO:0007669"/>
    <property type="project" value="UniProtKB-KW"/>
</dbReference>
<name>A0A1H8PH83_9ACTN</name>
<sequence>MRRQALRTGPYGIGLGIHTVHVAEAVEPVARFLEDVLGAVLFMGVDEPNYLEPEDRWACVGVVGDWAIEVMAPNRPVDPTKPVGRFFTKFGSHLHSLGYEVDDIVGLGNSLISRGVYIGAPGGGQLEKMPDDATYCFPSPAQTAGLMVQLTAFSIPGDPRVLDTWSSQAKQWANIHPMGITRLAYQTVGVRDLDEALARYVDLFDVRPIASGVSEAEGARYEVVQLGDLLLRLAEPTDETSPLGRHVARYKNMLYGVTFQVRDLDAAQAWLVAKGIRTERLSAGLLSADPDDTFHMPLFFTTERIGGDPFAA</sequence>
<organism evidence="3 4">
    <name type="scientific">Trujillonella endophytica</name>
    <dbReference type="NCBI Taxonomy" id="673521"/>
    <lineage>
        <taxon>Bacteria</taxon>
        <taxon>Bacillati</taxon>
        <taxon>Actinomycetota</taxon>
        <taxon>Actinomycetes</taxon>
        <taxon>Geodermatophilales</taxon>
        <taxon>Geodermatophilaceae</taxon>
        <taxon>Trujillonella</taxon>
    </lineage>
</organism>
<feature type="domain" description="VOC" evidence="2">
    <location>
        <begin position="182"/>
        <end position="312"/>
    </location>
</feature>